<dbReference type="AlphaFoldDB" id="B0DKX3"/>
<dbReference type="HOGENOM" id="CLU_003703_13_1_1"/>
<dbReference type="Proteomes" id="UP000001194">
    <property type="component" value="Unassembled WGS sequence"/>
</dbReference>
<dbReference type="GeneID" id="6080164"/>
<dbReference type="OrthoDB" id="3143151at2759"/>
<dbReference type="Pfam" id="PF18758">
    <property type="entry name" value="KDZ"/>
    <property type="match status" value="1"/>
</dbReference>
<evidence type="ECO:0000313" key="2">
    <source>
        <dbReference type="EMBL" id="EDR04814.1"/>
    </source>
</evidence>
<name>B0DKX3_LACBS</name>
<dbReference type="PANTHER" id="PTHR33096:SF1">
    <property type="entry name" value="CXC1-LIKE CYSTEINE CLUSTER ASSOCIATED WITH KDZ TRANSPOSASES DOMAIN-CONTAINING PROTEIN"/>
    <property type="match status" value="1"/>
</dbReference>
<sequence length="920" mass="103019">MLGDATQLLALLLSQGEVFSPYIANKQTWLETDGGFRTCPLAFHNPIFYGWPLMPNQRCCASADKNLQKPFDASFLRSNLTGAIILFHHSRQVVTQVGAGTQLGANANNTAQISSGRNTSGRALHQGYQSKRPPGPVFYTGKYEKTTRGYVQKIKYFTPDSLLHAPSAPAQHSQQAQFDHDVDTMVIDEFAVPFHQRTSGKSQNDYLREWVARRDKHLEVTLVTEAPPPGMDRYREFRRVSRQWRNLELKKCFGFGHEPRMPKAGEMAYGCASCAQPGVNLPMNWKEDPHPEVFTRFLCVDGNFSADHLKQRNAMDDVWLTSGEGMMTEKEAYKKYLAQPTVTRQHLMLLGAESYCAHCPFQNLTHLVAINNASQNHAGCDATGIAAFACPRSGAFIPGSVVDFQKGERQLNINYALCEALKNMGLNGLDDIMIIYDVMCQYHVNLWDRIANNPNLSISEKANLIMGIGLFHVHGHQDECLFWLATSFIPGAGMVDGEILESLWAQLNDISRSTRTATLAHWAKVLDDHMNDSNWNKMVNIVSSVIAKYRKAVVGLVDSKDYFDQLNSSAGEHNHTWQAEIRAAESDRAQGNLKAMDIMAPRNPPNCPAPLTTAQVQLKLMDQERLSMGSTGQTSWIATGLKIEETQIELRFLIRRTGKKPTILQKVDIAKRRERLRVRIDAFNKTGMTFLAWNPALNENQLLLREEFDMDDVLQMDDDLAESNFSGSAPDIMVVAATKVAQAQAAALAAAEAVEHVKLALPSAMGEEHLQAHGLQHFLSKEYQLRQGQANDALQGVRVSLANLSFEYGRKLRKIKKSKVKKTRAWATVHAVGRTLHHHRQIYSYAIDAISRLGDPEKKIGRQYKPLLKEDMKANTAVADPNARGQSRAKPAWFWSSNLAGDMQDNERMVECKASLYPPQ</sequence>
<reference evidence="2 3" key="1">
    <citation type="journal article" date="2008" name="Nature">
        <title>The genome of Laccaria bicolor provides insights into mycorrhizal symbiosis.</title>
        <authorList>
            <person name="Martin F."/>
            <person name="Aerts A."/>
            <person name="Ahren D."/>
            <person name="Brun A."/>
            <person name="Danchin E.G.J."/>
            <person name="Duchaussoy F."/>
            <person name="Gibon J."/>
            <person name="Kohler A."/>
            <person name="Lindquist E."/>
            <person name="Pereda V."/>
            <person name="Salamov A."/>
            <person name="Shapiro H.J."/>
            <person name="Wuyts J."/>
            <person name="Blaudez D."/>
            <person name="Buee M."/>
            <person name="Brokstein P."/>
            <person name="Canbaeck B."/>
            <person name="Cohen D."/>
            <person name="Courty P.E."/>
            <person name="Coutinho P.M."/>
            <person name="Delaruelle C."/>
            <person name="Detter J.C."/>
            <person name="Deveau A."/>
            <person name="DiFazio S."/>
            <person name="Duplessis S."/>
            <person name="Fraissinet-Tachet L."/>
            <person name="Lucic E."/>
            <person name="Frey-Klett P."/>
            <person name="Fourrey C."/>
            <person name="Feussner I."/>
            <person name="Gay G."/>
            <person name="Grimwood J."/>
            <person name="Hoegger P.J."/>
            <person name="Jain P."/>
            <person name="Kilaru S."/>
            <person name="Labbe J."/>
            <person name="Lin Y.C."/>
            <person name="Legue V."/>
            <person name="Le Tacon F."/>
            <person name="Marmeisse R."/>
            <person name="Melayah D."/>
            <person name="Montanini B."/>
            <person name="Muratet M."/>
            <person name="Nehls U."/>
            <person name="Niculita-Hirzel H."/>
            <person name="Oudot-Le Secq M.P."/>
            <person name="Peter M."/>
            <person name="Quesneville H."/>
            <person name="Rajashekar B."/>
            <person name="Reich M."/>
            <person name="Rouhier N."/>
            <person name="Schmutz J."/>
            <person name="Yin T."/>
            <person name="Chalot M."/>
            <person name="Henrissat B."/>
            <person name="Kuees U."/>
            <person name="Lucas S."/>
            <person name="Van de Peer Y."/>
            <person name="Podila G.K."/>
            <person name="Polle A."/>
            <person name="Pukkila P.J."/>
            <person name="Richardson P.M."/>
            <person name="Rouze P."/>
            <person name="Sanders I.R."/>
            <person name="Stajich J.E."/>
            <person name="Tunlid A."/>
            <person name="Tuskan G."/>
            <person name="Grigoriev I.V."/>
        </authorList>
    </citation>
    <scope>NUCLEOTIDE SEQUENCE [LARGE SCALE GENOMIC DNA]</scope>
    <source>
        <strain evidence="3">S238N-H82 / ATCC MYA-4686</strain>
    </source>
</reference>
<evidence type="ECO:0000256" key="1">
    <source>
        <dbReference type="SAM" id="MobiDB-lite"/>
    </source>
</evidence>
<dbReference type="RefSeq" id="XP_001884638.1">
    <property type="nucleotide sequence ID" value="XM_001884603.1"/>
</dbReference>
<evidence type="ECO:0000313" key="3">
    <source>
        <dbReference type="Proteomes" id="UP000001194"/>
    </source>
</evidence>
<keyword evidence="3" id="KW-1185">Reference proteome</keyword>
<dbReference type="EMBL" id="DS547116">
    <property type="protein sequence ID" value="EDR04814.1"/>
    <property type="molecule type" value="Genomic_DNA"/>
</dbReference>
<dbReference type="PANTHER" id="PTHR33096">
    <property type="entry name" value="CXC2 DOMAIN-CONTAINING PROTEIN"/>
    <property type="match status" value="1"/>
</dbReference>
<dbReference type="InParanoid" id="B0DKX3"/>
<gene>
    <name evidence="2" type="ORF">LACBIDRAFT_330319</name>
</gene>
<dbReference type="InterPro" id="IPR040521">
    <property type="entry name" value="KDZ"/>
</dbReference>
<feature type="compositionally biased region" description="Polar residues" evidence="1">
    <location>
        <begin position="110"/>
        <end position="121"/>
    </location>
</feature>
<feature type="region of interest" description="Disordered" evidence="1">
    <location>
        <begin position="110"/>
        <end position="131"/>
    </location>
</feature>
<organism evidence="3">
    <name type="scientific">Laccaria bicolor (strain S238N-H82 / ATCC MYA-4686)</name>
    <name type="common">Bicoloured deceiver</name>
    <name type="synonym">Laccaria laccata var. bicolor</name>
    <dbReference type="NCBI Taxonomy" id="486041"/>
    <lineage>
        <taxon>Eukaryota</taxon>
        <taxon>Fungi</taxon>
        <taxon>Dikarya</taxon>
        <taxon>Basidiomycota</taxon>
        <taxon>Agaricomycotina</taxon>
        <taxon>Agaricomycetes</taxon>
        <taxon>Agaricomycetidae</taxon>
        <taxon>Agaricales</taxon>
        <taxon>Agaricineae</taxon>
        <taxon>Hydnangiaceae</taxon>
        <taxon>Laccaria</taxon>
    </lineage>
</organism>
<dbReference type="KEGG" id="lbc:LACBIDRAFT_330319"/>
<proteinExistence type="predicted"/>
<accession>B0DKX3</accession>
<protein>
    <submittedName>
        <fullName evidence="2">Predicted protein</fullName>
    </submittedName>
</protein>